<dbReference type="Pfam" id="PF01593">
    <property type="entry name" value="Amino_oxidase"/>
    <property type="match status" value="1"/>
</dbReference>
<dbReference type="RefSeq" id="WP_072677329.1">
    <property type="nucleotide sequence ID" value="NZ_MPKY01000001.1"/>
</dbReference>
<accession>A0A1M2UYT5</accession>
<dbReference type="PANTHER" id="PTHR16128:SF5">
    <property type="entry name" value="FAD_NAD(P)-BINDING OXIDOREDUCTASE FAMILY PROTEIN"/>
    <property type="match status" value="1"/>
</dbReference>
<proteinExistence type="predicted"/>
<dbReference type="AlphaFoldDB" id="A0A1M2UYT5"/>
<comment type="caution">
    <text evidence="2">The sequence shown here is derived from an EMBL/GenBank/DDBJ whole genome shotgun (WGS) entry which is preliminary data.</text>
</comment>
<dbReference type="PANTHER" id="PTHR16128">
    <property type="entry name" value="FAD/NAD(P)-BINDING OXIDOREDUCTASE FAMILY PROTEIN"/>
    <property type="match status" value="1"/>
</dbReference>
<protein>
    <submittedName>
        <fullName evidence="2">FAD-dependent oxidoreductase</fullName>
    </submittedName>
</protein>
<reference evidence="2" key="1">
    <citation type="submission" date="2016-11" db="EMBL/GenBank/DDBJ databases">
        <title>Draft Genome Sequence of Marinobacter hydrocarbonoclasticus strain STW2, a polyaromatic aromatic hydrocarbon degrading and denitrifying bacterium from rhizosphere of Seagrass Enhalus acodoides.</title>
        <authorList>
            <person name="Ling J."/>
            <person name="Dong J."/>
        </authorList>
    </citation>
    <scope>NUCLEOTIDE SEQUENCE [LARGE SCALE GENOMIC DNA]</scope>
    <source>
        <strain evidence="2">STW2</strain>
    </source>
</reference>
<dbReference type="EMBL" id="MPKY01000001">
    <property type="protein sequence ID" value="OJT00451.1"/>
    <property type="molecule type" value="Genomic_DNA"/>
</dbReference>
<sequence>MLKVTSDTTSIRSVAVIGSGLAGLTASILLGQLGHSVTVFEKSRGPGGRMASKRVGSGSADVGAQYFTARNPEFLSFLQRWAGSDAFREWPARFRFQDDTLNWQPFPEEKRYVGVPRMTAITRALSAHVDVTARVRIERLERSGNQWQLVCTEGLNHGVFDQVIITAPPAQARELLLASQLDGLAEELENPVDQILPCWAVAAHFSEPPDVNADAMRPHSEVLYWVANNSSKPGRNDSGQWWVLHATPEWTKAHVDAEPGHVSKALVGEFAALTGADARPDETVAHRWLYARSAWSSQPGYRYDAENGVGLAGDWLAGGRVEGAWESATRLVAAIR</sequence>
<dbReference type="OrthoDB" id="5792777at2"/>
<feature type="domain" description="Amine oxidase" evidence="1">
    <location>
        <begin position="118"/>
        <end position="335"/>
    </location>
</feature>
<dbReference type="Gene3D" id="3.90.660.10">
    <property type="match status" value="1"/>
</dbReference>
<dbReference type="InterPro" id="IPR002937">
    <property type="entry name" value="Amino_oxidase"/>
</dbReference>
<name>A0A1M2UYT5_MARNT</name>
<dbReference type="InterPro" id="IPR036188">
    <property type="entry name" value="FAD/NAD-bd_sf"/>
</dbReference>
<organism evidence="2 3">
    <name type="scientific">Marinobacter nauticus</name>
    <name type="common">Marinobacter hydrocarbonoclasticus</name>
    <name type="synonym">Marinobacter aquaeolei</name>
    <dbReference type="NCBI Taxonomy" id="2743"/>
    <lineage>
        <taxon>Bacteria</taxon>
        <taxon>Pseudomonadati</taxon>
        <taxon>Pseudomonadota</taxon>
        <taxon>Gammaproteobacteria</taxon>
        <taxon>Pseudomonadales</taxon>
        <taxon>Marinobacteraceae</taxon>
        <taxon>Marinobacter</taxon>
    </lineage>
</organism>
<dbReference type="Proteomes" id="UP000183986">
    <property type="component" value="Unassembled WGS sequence"/>
</dbReference>
<gene>
    <name evidence="2" type="ORF">BEE62_10415</name>
</gene>
<dbReference type="Gene3D" id="3.50.50.60">
    <property type="entry name" value="FAD/NAD(P)-binding domain"/>
    <property type="match status" value="1"/>
</dbReference>
<evidence type="ECO:0000313" key="3">
    <source>
        <dbReference type="Proteomes" id="UP000183986"/>
    </source>
</evidence>
<dbReference type="GO" id="GO:0016491">
    <property type="term" value="F:oxidoreductase activity"/>
    <property type="evidence" value="ECO:0007669"/>
    <property type="project" value="InterPro"/>
</dbReference>
<dbReference type="SUPFAM" id="SSF51905">
    <property type="entry name" value="FAD/NAD(P)-binding domain"/>
    <property type="match status" value="1"/>
</dbReference>
<keyword evidence="3" id="KW-1185">Reference proteome</keyword>
<evidence type="ECO:0000313" key="2">
    <source>
        <dbReference type="EMBL" id="OJT00451.1"/>
    </source>
</evidence>
<evidence type="ECO:0000259" key="1">
    <source>
        <dbReference type="Pfam" id="PF01593"/>
    </source>
</evidence>
<dbReference type="Pfam" id="PF13450">
    <property type="entry name" value="NAD_binding_8"/>
    <property type="match status" value="1"/>
</dbReference>